<dbReference type="SUPFAM" id="SSF52540">
    <property type="entry name" value="P-loop containing nucleoside triphosphate hydrolases"/>
    <property type="match status" value="1"/>
</dbReference>
<keyword evidence="2" id="KW-0067">ATP-binding</keyword>
<evidence type="ECO:0000259" key="3">
    <source>
        <dbReference type="PROSITE" id="PS51206"/>
    </source>
</evidence>
<accession>A0A0F9MB04</accession>
<sequence length="580" mass="69256">MSEDDEEIVPPTQEEIETYVMNWDVDQPFCDTIYHWLKYLDNIQRRRMYDYLKGSTGIGIGDWKEAYKNCENSAQYEEDPFWLKIYKVVNKKYGKRIKAMEDSRQLMLKRGNIYTPNIIKFTQYLSGVMDEYKTGYRNTRNDVLEKFKDSHLFSRDEFCREPFILNFPNGYYDIINNKFVKAKDSKKIFFYEIPHEYKEDKDYKCPKFLSALQKWLGVGNKVSPKDMFQLIGYTMTMNVGQRKAFLIHGPTKSGKTQFYEILKYLIGGENTTDISLQMLGSDKFSSSSLEWKILNYHDEVPKEGLNDVSLFKIIAGGGSTFPVRRMHTEWYQAFNTVKLWYNTNIVPMTKATEDDSFFNRWIIVNFPNEFIEDSKDPVYEDIPEFYRTIIEDEDEVQGIIHYCIKALELLYKNKHFRKELSANSRKLWEYESDLQYAFIDKYSKDGRYWICKSFYKWCNIYRKTRHPSSKRPALSHTAINKDMETRGYDRKRFGPSHSEYPGKYYFNGIQKNKRFKKDKKNNFKRKSYKTTSDYLEDHPDANMNGNGKPEQYEDMGEVRWEGMNWDNKEEFEGKLITKKK</sequence>
<gene>
    <name evidence="4" type="ORF">LCGC14_1177060</name>
</gene>
<feature type="domain" description="SF3 helicase" evidence="3">
    <location>
        <begin position="222"/>
        <end position="379"/>
    </location>
</feature>
<dbReference type="AlphaFoldDB" id="A0A0F9MB04"/>
<dbReference type="GO" id="GO:0005524">
    <property type="term" value="F:ATP binding"/>
    <property type="evidence" value="ECO:0007669"/>
    <property type="project" value="UniProtKB-KW"/>
</dbReference>
<dbReference type="Pfam" id="PF08706">
    <property type="entry name" value="D5_N"/>
    <property type="match status" value="1"/>
</dbReference>
<dbReference type="EMBL" id="LAZR01005867">
    <property type="protein sequence ID" value="KKM96541.1"/>
    <property type="molecule type" value="Genomic_DNA"/>
</dbReference>
<dbReference type="InterPro" id="IPR014818">
    <property type="entry name" value="Phage/plasmid_primase_P4_C"/>
</dbReference>
<protein>
    <recommendedName>
        <fullName evidence="3">SF3 helicase domain-containing protein</fullName>
    </recommendedName>
</protein>
<name>A0A0F9MB04_9ZZZZ</name>
<evidence type="ECO:0000256" key="1">
    <source>
        <dbReference type="ARBA" id="ARBA00022741"/>
    </source>
</evidence>
<keyword evidence="1" id="KW-0547">Nucleotide-binding</keyword>
<dbReference type="Pfam" id="PF19263">
    <property type="entry name" value="DUF5906"/>
    <property type="match status" value="1"/>
</dbReference>
<comment type="caution">
    <text evidence="4">The sequence shown here is derived from an EMBL/GenBank/DDBJ whole genome shotgun (WGS) entry which is preliminary data.</text>
</comment>
<organism evidence="4">
    <name type="scientific">marine sediment metagenome</name>
    <dbReference type="NCBI Taxonomy" id="412755"/>
    <lineage>
        <taxon>unclassified sequences</taxon>
        <taxon>metagenomes</taxon>
        <taxon>ecological metagenomes</taxon>
    </lineage>
</organism>
<dbReference type="InterPro" id="IPR027417">
    <property type="entry name" value="P-loop_NTPase"/>
</dbReference>
<proteinExistence type="predicted"/>
<evidence type="ECO:0000313" key="4">
    <source>
        <dbReference type="EMBL" id="KKM96541.1"/>
    </source>
</evidence>
<reference evidence="4" key="1">
    <citation type="journal article" date="2015" name="Nature">
        <title>Complex archaea that bridge the gap between prokaryotes and eukaryotes.</title>
        <authorList>
            <person name="Spang A."/>
            <person name="Saw J.H."/>
            <person name="Jorgensen S.L."/>
            <person name="Zaremba-Niedzwiedzka K."/>
            <person name="Martijn J."/>
            <person name="Lind A.E."/>
            <person name="van Eijk R."/>
            <person name="Schleper C."/>
            <person name="Guy L."/>
            <person name="Ettema T.J."/>
        </authorList>
    </citation>
    <scope>NUCLEOTIDE SEQUENCE</scope>
</reference>
<dbReference type="InterPro" id="IPR014015">
    <property type="entry name" value="Helicase_SF3_DNA-vir"/>
</dbReference>
<dbReference type="PROSITE" id="PS51206">
    <property type="entry name" value="SF3_HELICASE_1"/>
    <property type="match status" value="1"/>
</dbReference>
<evidence type="ECO:0000256" key="2">
    <source>
        <dbReference type="ARBA" id="ARBA00022840"/>
    </source>
</evidence>
<dbReference type="InterPro" id="IPR045455">
    <property type="entry name" value="NrS-1_pol-like_helicase"/>
</dbReference>
<dbReference type="Gene3D" id="3.40.50.300">
    <property type="entry name" value="P-loop containing nucleotide triphosphate hydrolases"/>
    <property type="match status" value="1"/>
</dbReference>